<keyword evidence="4" id="KW-0064">Aspartyl protease</keyword>
<dbReference type="STRING" id="56857.A0A200Q1E9"/>
<feature type="active site" evidence="7">
    <location>
        <position position="131"/>
    </location>
</feature>
<evidence type="ECO:0000313" key="11">
    <source>
        <dbReference type="Proteomes" id="UP000195402"/>
    </source>
</evidence>
<accession>A0A200Q1E9</accession>
<evidence type="ECO:0000256" key="4">
    <source>
        <dbReference type="ARBA" id="ARBA00022750"/>
    </source>
</evidence>
<reference evidence="10 11" key="1">
    <citation type="journal article" date="2017" name="Mol. Plant">
        <title>The Genome of Medicinal Plant Macleaya cordata Provides New Insights into Benzylisoquinoline Alkaloids Metabolism.</title>
        <authorList>
            <person name="Liu X."/>
            <person name="Liu Y."/>
            <person name="Huang P."/>
            <person name="Ma Y."/>
            <person name="Qing Z."/>
            <person name="Tang Q."/>
            <person name="Cao H."/>
            <person name="Cheng P."/>
            <person name="Zheng Y."/>
            <person name="Yuan Z."/>
            <person name="Zhou Y."/>
            <person name="Liu J."/>
            <person name="Tang Z."/>
            <person name="Zhuo Y."/>
            <person name="Zhang Y."/>
            <person name="Yu L."/>
            <person name="Huang J."/>
            <person name="Yang P."/>
            <person name="Peng Q."/>
            <person name="Zhang J."/>
            <person name="Jiang W."/>
            <person name="Zhang Z."/>
            <person name="Lin K."/>
            <person name="Ro D.K."/>
            <person name="Chen X."/>
            <person name="Xiong X."/>
            <person name="Shang Y."/>
            <person name="Huang S."/>
            <person name="Zeng J."/>
        </authorList>
    </citation>
    <scope>NUCLEOTIDE SEQUENCE [LARGE SCALE GENOMIC DNA]</scope>
    <source>
        <strain evidence="11">cv. BLH2017</strain>
        <tissue evidence="10">Root</tissue>
    </source>
</reference>
<evidence type="ECO:0000256" key="5">
    <source>
        <dbReference type="ARBA" id="ARBA00022801"/>
    </source>
</evidence>
<comment type="caution">
    <text evidence="10">The sequence shown here is derived from an EMBL/GenBank/DDBJ whole genome shotgun (WGS) entry which is preliminary data.</text>
</comment>
<dbReference type="AlphaFoldDB" id="A0A200Q1E9"/>
<dbReference type="EMBL" id="MVGT01003328">
    <property type="protein sequence ID" value="OVA04266.1"/>
    <property type="molecule type" value="Genomic_DNA"/>
</dbReference>
<keyword evidence="5" id="KW-0378">Hydrolase</keyword>
<protein>
    <submittedName>
        <fullName evidence="10">Peptidase A1</fullName>
    </submittedName>
</protein>
<dbReference type="InterPro" id="IPR033873">
    <property type="entry name" value="CND41-like"/>
</dbReference>
<dbReference type="Pfam" id="PF14543">
    <property type="entry name" value="TAXi_N"/>
    <property type="match status" value="1"/>
</dbReference>
<keyword evidence="3" id="KW-0732">Signal</keyword>
<evidence type="ECO:0000313" key="10">
    <source>
        <dbReference type="EMBL" id="OVA04266.1"/>
    </source>
</evidence>
<evidence type="ECO:0000256" key="8">
    <source>
        <dbReference type="SAM" id="MobiDB-lite"/>
    </source>
</evidence>
<keyword evidence="11" id="KW-1185">Reference proteome</keyword>
<dbReference type="FunFam" id="2.40.70.10:FF:000021">
    <property type="entry name" value="Aspartyl protease AED1"/>
    <property type="match status" value="1"/>
</dbReference>
<sequence>MHDDQTIVSENQPWIISMESPHASDTSDTSSLKIVHRQQPCSKPHQLNEHQETTKSPDQTLDQFLLQDQIRVNYIQSILSKNKNNNSVELERKKDSKASIPANSGLPLGIGNYFVTVGFGTPKRDLSVIFDTGSDFTWIQCKPCVGFCHEQEEPIFDPIQSKTYSNITCNTTECAQLRSATSISPGCNSSTCIYGIQYGDQSYSVGYFGSEKLTLTPKDVFPKFLFGCGQKNRGLFGRTAGLVGLGRDRLSLISQTAKKYGKIFSYCLPATLNSTGYLKFGNEKRDMKSKSSIKFTPLLTDSRGPSFYFLDLISISVGGTKLSIQPSVFASSGTIIDSGTVISRLPSSAYSVLRSNFRNSMSQYPLTQPTRLLDTCYNLSSYDAVSVPKIALYFRGGAKLDVTFSGILLGRPEQICLAFAGNQDDKDVAIIGNRQQQTFKVLYNVARNKLGFIPGGCS</sequence>
<evidence type="ECO:0000256" key="3">
    <source>
        <dbReference type="ARBA" id="ARBA00022729"/>
    </source>
</evidence>
<dbReference type="FunFam" id="2.40.70.10:FF:000013">
    <property type="entry name" value="Aspartyl protease AED1"/>
    <property type="match status" value="1"/>
</dbReference>
<dbReference type="GO" id="GO:0004190">
    <property type="term" value="F:aspartic-type endopeptidase activity"/>
    <property type="evidence" value="ECO:0007669"/>
    <property type="project" value="UniProtKB-KW"/>
</dbReference>
<evidence type="ECO:0000259" key="9">
    <source>
        <dbReference type="PROSITE" id="PS51767"/>
    </source>
</evidence>
<dbReference type="Proteomes" id="UP000195402">
    <property type="component" value="Unassembled WGS sequence"/>
</dbReference>
<proteinExistence type="inferred from homology"/>
<dbReference type="InterPro" id="IPR033121">
    <property type="entry name" value="PEPTIDASE_A1"/>
</dbReference>
<dbReference type="InterPro" id="IPR021109">
    <property type="entry name" value="Peptidase_aspartic_dom_sf"/>
</dbReference>
<evidence type="ECO:0000256" key="2">
    <source>
        <dbReference type="ARBA" id="ARBA00022670"/>
    </source>
</evidence>
<dbReference type="CDD" id="cd05472">
    <property type="entry name" value="cnd41_like"/>
    <property type="match status" value="1"/>
</dbReference>
<dbReference type="SUPFAM" id="SSF50630">
    <property type="entry name" value="Acid proteases"/>
    <property type="match status" value="1"/>
</dbReference>
<dbReference type="InterPro" id="IPR032799">
    <property type="entry name" value="TAXi_C"/>
</dbReference>
<dbReference type="OMA" id="CLSWGCT"/>
<feature type="domain" description="Peptidase A1" evidence="9">
    <location>
        <begin position="113"/>
        <end position="453"/>
    </location>
</feature>
<dbReference type="PANTHER" id="PTHR13683">
    <property type="entry name" value="ASPARTYL PROTEASES"/>
    <property type="match status" value="1"/>
</dbReference>
<organism evidence="10 11">
    <name type="scientific">Macleaya cordata</name>
    <name type="common">Five-seeded plume-poppy</name>
    <name type="synonym">Bocconia cordata</name>
    <dbReference type="NCBI Taxonomy" id="56857"/>
    <lineage>
        <taxon>Eukaryota</taxon>
        <taxon>Viridiplantae</taxon>
        <taxon>Streptophyta</taxon>
        <taxon>Embryophyta</taxon>
        <taxon>Tracheophyta</taxon>
        <taxon>Spermatophyta</taxon>
        <taxon>Magnoliopsida</taxon>
        <taxon>Ranunculales</taxon>
        <taxon>Papaveraceae</taxon>
        <taxon>Papaveroideae</taxon>
        <taxon>Macleaya</taxon>
    </lineage>
</organism>
<dbReference type="PANTHER" id="PTHR13683:SF750">
    <property type="entry name" value="ASPARTYL PROTEASE AED1"/>
    <property type="match status" value="1"/>
</dbReference>
<dbReference type="InterPro" id="IPR032861">
    <property type="entry name" value="TAXi_N"/>
</dbReference>
<keyword evidence="6" id="KW-1015">Disulfide bond</keyword>
<feature type="compositionally biased region" description="Basic and acidic residues" evidence="8">
    <location>
        <begin position="46"/>
        <end position="55"/>
    </location>
</feature>
<dbReference type="Gene3D" id="2.40.70.10">
    <property type="entry name" value="Acid Proteases"/>
    <property type="match status" value="2"/>
</dbReference>
<dbReference type="InParanoid" id="A0A200Q1E9"/>
<keyword evidence="2" id="KW-0645">Protease</keyword>
<dbReference type="InterPro" id="IPR001461">
    <property type="entry name" value="Aspartic_peptidase_A1"/>
</dbReference>
<gene>
    <name evidence="10" type="ORF">BVC80_1623g14</name>
</gene>
<evidence type="ECO:0000256" key="7">
    <source>
        <dbReference type="PIRSR" id="PIRSR601461-1"/>
    </source>
</evidence>
<evidence type="ECO:0000256" key="1">
    <source>
        <dbReference type="ARBA" id="ARBA00007447"/>
    </source>
</evidence>
<feature type="active site" evidence="7">
    <location>
        <position position="337"/>
    </location>
</feature>
<dbReference type="Pfam" id="PF14541">
    <property type="entry name" value="TAXi_C"/>
    <property type="match status" value="1"/>
</dbReference>
<dbReference type="OrthoDB" id="2747330at2759"/>
<feature type="compositionally biased region" description="Polar residues" evidence="8">
    <location>
        <begin position="23"/>
        <end position="32"/>
    </location>
</feature>
<dbReference type="GO" id="GO:0006508">
    <property type="term" value="P:proteolysis"/>
    <property type="evidence" value="ECO:0007669"/>
    <property type="project" value="UniProtKB-KW"/>
</dbReference>
<evidence type="ECO:0000256" key="6">
    <source>
        <dbReference type="ARBA" id="ARBA00023157"/>
    </source>
</evidence>
<name>A0A200Q1E9_MACCD</name>
<dbReference type="FunCoup" id="A0A200Q1E9">
    <property type="interactions" value="51"/>
</dbReference>
<feature type="region of interest" description="Disordered" evidence="8">
    <location>
        <begin position="20"/>
        <end position="57"/>
    </location>
</feature>
<comment type="similarity">
    <text evidence="1">Belongs to the peptidase A1 family.</text>
</comment>
<dbReference type="PROSITE" id="PS51767">
    <property type="entry name" value="PEPTIDASE_A1"/>
    <property type="match status" value="1"/>
</dbReference>